<dbReference type="SUPFAM" id="SSF51395">
    <property type="entry name" value="FMN-linked oxidoreductases"/>
    <property type="match status" value="1"/>
</dbReference>
<evidence type="ECO:0000256" key="7">
    <source>
        <dbReference type="ARBA" id="ARBA00022643"/>
    </source>
</evidence>
<dbReference type="SUPFAM" id="SSF56235">
    <property type="entry name" value="N-terminal nucleophile aminohydrolases (Ntn hydrolases)"/>
    <property type="match status" value="1"/>
</dbReference>
<dbReference type="Gene3D" id="3.60.20.10">
    <property type="entry name" value="Glutamine Phosphoribosylpyrophosphate, subunit 1, domain 1"/>
    <property type="match status" value="1"/>
</dbReference>
<evidence type="ECO:0000256" key="6">
    <source>
        <dbReference type="ARBA" id="ARBA00022630"/>
    </source>
</evidence>
<comment type="cofactor">
    <cofactor evidence="1">
        <name>FMN</name>
        <dbReference type="ChEBI" id="CHEBI:58210"/>
    </cofactor>
</comment>
<comment type="cofactor">
    <cofactor evidence="2">
        <name>[3Fe-4S] cluster</name>
        <dbReference type="ChEBI" id="CHEBI:21137"/>
    </cofactor>
</comment>
<dbReference type="FunFam" id="3.60.20.10:FF:000001">
    <property type="entry name" value="Glutamate synthase, large subunit"/>
    <property type="match status" value="1"/>
</dbReference>
<comment type="similarity">
    <text evidence="4">Belongs to the glutamate synthase family.</text>
</comment>
<dbReference type="GO" id="GO:0015930">
    <property type="term" value="F:glutamate synthase activity"/>
    <property type="evidence" value="ECO:0007669"/>
    <property type="project" value="InterPro"/>
</dbReference>
<dbReference type="SUPFAM" id="SSF69336">
    <property type="entry name" value="Alpha subunit of glutamate synthase, C-terminal domain"/>
    <property type="match status" value="1"/>
</dbReference>
<organism evidence="19">
    <name type="scientific">marine sediment metagenome</name>
    <dbReference type="NCBI Taxonomy" id="412755"/>
    <lineage>
        <taxon>unclassified sequences</taxon>
        <taxon>metagenomes</taxon>
        <taxon>ecological metagenomes</taxon>
    </lineage>
</organism>
<dbReference type="InterPro" id="IPR036485">
    <property type="entry name" value="Glu_synth_asu_C_sf"/>
</dbReference>
<dbReference type="InterPro" id="IPR002932">
    <property type="entry name" value="Glu_synthdom"/>
</dbReference>
<evidence type="ECO:0000256" key="4">
    <source>
        <dbReference type="ARBA" id="ARBA00009716"/>
    </source>
</evidence>
<evidence type="ECO:0000256" key="2">
    <source>
        <dbReference type="ARBA" id="ARBA00001927"/>
    </source>
</evidence>
<keyword evidence="10" id="KW-0315">Glutamine amidotransferase</keyword>
<dbReference type="Gene3D" id="2.160.20.60">
    <property type="entry name" value="Glutamate synthase, alpha subunit, C-terminal domain"/>
    <property type="match status" value="1"/>
</dbReference>
<keyword evidence="12" id="KW-0408">Iron</keyword>
<evidence type="ECO:0000256" key="3">
    <source>
        <dbReference type="ARBA" id="ARBA00001974"/>
    </source>
</evidence>
<dbReference type="GO" id="GO:0006537">
    <property type="term" value="P:glutamate biosynthetic process"/>
    <property type="evidence" value="ECO:0007669"/>
    <property type="project" value="UniProtKB-KW"/>
</dbReference>
<evidence type="ECO:0000256" key="11">
    <source>
        <dbReference type="ARBA" id="ARBA00023002"/>
    </source>
</evidence>
<evidence type="ECO:0000256" key="12">
    <source>
        <dbReference type="ARBA" id="ARBA00023004"/>
    </source>
</evidence>
<dbReference type="FunFam" id="2.160.20.60:FF:000001">
    <property type="entry name" value="Glutamate synthase, large subunit"/>
    <property type="match status" value="1"/>
</dbReference>
<keyword evidence="11" id="KW-0560">Oxidoreductase</keyword>
<evidence type="ECO:0000256" key="5">
    <source>
        <dbReference type="ARBA" id="ARBA00022605"/>
    </source>
</evidence>
<dbReference type="PANTHER" id="PTHR11938:SF133">
    <property type="entry name" value="GLUTAMATE SYNTHASE (NADH)"/>
    <property type="match status" value="1"/>
</dbReference>
<dbReference type="CDD" id="cd00982">
    <property type="entry name" value="gltB_C"/>
    <property type="match status" value="1"/>
</dbReference>
<keyword evidence="7" id="KW-0288">FMN</keyword>
<feature type="region of interest" description="Disordered" evidence="17">
    <location>
        <begin position="1501"/>
        <end position="1520"/>
    </location>
</feature>
<dbReference type="PROSITE" id="PS51278">
    <property type="entry name" value="GATASE_TYPE_2"/>
    <property type="match status" value="1"/>
</dbReference>
<evidence type="ECO:0000256" key="10">
    <source>
        <dbReference type="ARBA" id="ARBA00022962"/>
    </source>
</evidence>
<dbReference type="GO" id="GO:0046872">
    <property type="term" value="F:metal ion binding"/>
    <property type="evidence" value="ECO:0007669"/>
    <property type="project" value="UniProtKB-KW"/>
</dbReference>
<keyword evidence="14" id="KW-0314">Glutamate biosynthesis</keyword>
<keyword evidence="8" id="KW-0479">Metal-binding</keyword>
<keyword evidence="5" id="KW-0028">Amino-acid biosynthesis</keyword>
<evidence type="ECO:0000313" key="19">
    <source>
        <dbReference type="EMBL" id="KKN66473.1"/>
    </source>
</evidence>
<keyword evidence="9" id="KW-0274">FAD</keyword>
<dbReference type="InterPro" id="IPR006982">
    <property type="entry name" value="Glu_synth_centr_N"/>
</dbReference>
<gene>
    <name evidence="19" type="ORF">LCGC14_0471310</name>
</gene>
<dbReference type="InterPro" id="IPR013785">
    <property type="entry name" value="Aldolase_TIM"/>
</dbReference>
<keyword evidence="15" id="KW-0003">3Fe-4S</keyword>
<dbReference type="Pfam" id="PF01645">
    <property type="entry name" value="Glu_synthase"/>
    <property type="match status" value="1"/>
</dbReference>
<dbReference type="CDD" id="cd00713">
    <property type="entry name" value="GltS"/>
    <property type="match status" value="1"/>
</dbReference>
<dbReference type="NCBIfam" id="NF008730">
    <property type="entry name" value="PRK11750.1"/>
    <property type="match status" value="1"/>
</dbReference>
<proteinExistence type="inferred from homology"/>
<dbReference type="Gene3D" id="3.20.20.70">
    <property type="entry name" value="Aldolase class I"/>
    <property type="match status" value="2"/>
</dbReference>
<dbReference type="Pfam" id="PF01493">
    <property type="entry name" value="GXGXG"/>
    <property type="match status" value="1"/>
</dbReference>
<evidence type="ECO:0000256" key="17">
    <source>
        <dbReference type="SAM" id="MobiDB-lite"/>
    </source>
</evidence>
<evidence type="ECO:0000259" key="18">
    <source>
        <dbReference type="PROSITE" id="PS51278"/>
    </source>
</evidence>
<dbReference type="Pfam" id="PF04898">
    <property type="entry name" value="Glu_syn_central"/>
    <property type="match status" value="1"/>
</dbReference>
<feature type="domain" description="Glutamine amidotransferase type-2" evidence="18">
    <location>
        <begin position="23"/>
        <end position="419"/>
    </location>
</feature>
<dbReference type="InterPro" id="IPR002489">
    <property type="entry name" value="Glu_synth_asu_C"/>
</dbReference>
<dbReference type="Pfam" id="PF00310">
    <property type="entry name" value="GATase_2"/>
    <property type="match status" value="1"/>
</dbReference>
<dbReference type="PANTHER" id="PTHR11938">
    <property type="entry name" value="FAD NADPH DEHYDROGENASE/OXIDOREDUCTASE"/>
    <property type="match status" value="1"/>
</dbReference>
<dbReference type="InterPro" id="IPR050711">
    <property type="entry name" value="ET-N_metabolism_enzyme"/>
</dbReference>
<keyword evidence="6" id="KW-0285">Flavoprotein</keyword>
<sequence>MMLRPQDVPTLGLYEARREHDACGIGAVVRISGRADHEIVAHARGVLTNLVHRGAAGGDETTGDGAGMLVQIPHAMLLSEATRLKIELPPPGGYGVGMIFEPQDKKARQHCEKLLVKALGDHGLKVLAWRDVPTDADCLGETARLVEPFVRQVIVAGGTVSDVALERKLYLARRRAERMVAEDLGDRAADFYICSLSCRTLIYKGMFHAAQLFGYYADLTDERVTTALAIVHQRYSTNTFPNWRLAQPFRMIAHNGEFNTLSGNANRMLSRQQHMHCDHLGDMADLVPVLTAGGSDSAWFDNVVELLTHGGRSLPHAIMMMIPEAFGAAYHISTDKRAFYEYHAAIMEPWDGPAAVLFTDGRIVGGTLDRNGLRPCRYAVTTDDLLVMASETGVVEFPPDGVRMRGRLQPGRMFLVDTVEGRIVTDNEIKSKISRQKPYRRWLSSNRIDLRGLLHGSRAIPSDQATIAQRMRVFGYTREHLHMILAPMARNGQEPLGSMGNDAALAVLSGRPRLLFDYFQQLFAQVTNPPIDPLREGLVMSLMTFTGKQHNLLAETPEHCRQLKLSHPILTNDDMDRLRDVRRADFSVGTVDALFDAETDDPGESLKAGLDELVRSAAQAIDEGASLVIVSDRNLSATRAPIPSLLAVAAVHHGLLLRGLRSEAGLVVESGEVREVMHYCLLCGYGASAINPYLALEIVDELQREGELPSEIEPESLIDNMIAAVKKGILKTMSKMGISTLRSYCGAQLFEAIGISRGVIDDYFTGTSSRIGGIGLAEIAAEALAPHRAAYVDPPTQALDLDYGGEYHFRTDGERHLWTPQTISCLQHAVRLDDAEAFEQYARAINDQSTAACTLRGLFEFAPGKSVGLEDVEPASEIVKRFCTGAMSHGSISKEAHETLAAGMNRLGAASNTGEGGEDPARYEPSDNGDVLNCVIKQVASGRFGVTVEYLSQAKELQIKMAQGAKPGEGGQLPGHKVTDEIARLRHSTPGVTLISPPPHHDIYSIEDLAQLIYDLKCANPDAEVSVKLVAEVGVGTIAAGVVKGGADEVLISGHDGGTGASPLSSIKHAGVPWELGLAETQQTLMLNGLRDRVRVQVDGQLKTGRDVVIGAMLGGERFGFGTAALVALGCVMMRKCHLGTCPVGIGTQDVNLRKRFTGQPEHLERFMLFVAEEVRRLMAELGFRRFDDMVGRADRLNVSKAVDRFKTRGLDLGNIFAGLNDHEGVICRRTRKQNDRTADHLDHEIIKQAAPAIDRGKAVVINLPVRNLHRSIGAMLSNRIVRKWGPKGLKDGTIEINLTGSAGQSLGAFLAPGVTLRVLGDANDYVGKGLSGGRIVLLAPDECRFMPCDNVIAGNTLLYGATSGEVFINGMVGERFAVRNSGVTAVVEGIGDHGCEYMTGGVVVVLGQTGRNFAAGMSGGVAYVFDEYQLFDTLCNLDTVDLENVWQEEDRRTLHELISQHAEWARSRQAKRILRAWPDMVGKFVKVIPLDYRQVLQRMRDSEDRDTDTTPVTEEVFRG</sequence>
<dbReference type="EMBL" id="LAZR01000500">
    <property type="protein sequence ID" value="KKN66473.1"/>
    <property type="molecule type" value="Genomic_DNA"/>
</dbReference>
<keyword evidence="13" id="KW-0411">Iron-sulfur</keyword>
<evidence type="ECO:0000256" key="9">
    <source>
        <dbReference type="ARBA" id="ARBA00022827"/>
    </source>
</evidence>
<evidence type="ECO:0000256" key="16">
    <source>
        <dbReference type="ARBA" id="ARBA00029440"/>
    </source>
</evidence>
<protein>
    <recommendedName>
        <fullName evidence="18">Glutamine amidotransferase type-2 domain-containing protein</fullName>
    </recommendedName>
</protein>
<comment type="caution">
    <text evidence="19">The sequence shown here is derived from an EMBL/GenBank/DDBJ whole genome shotgun (WGS) entry which is preliminary data.</text>
</comment>
<accession>A0A0F9VL04</accession>
<dbReference type="CDD" id="cd02808">
    <property type="entry name" value="GltS_FMN"/>
    <property type="match status" value="1"/>
</dbReference>
<evidence type="ECO:0000256" key="1">
    <source>
        <dbReference type="ARBA" id="ARBA00001917"/>
    </source>
</evidence>
<reference evidence="19" key="1">
    <citation type="journal article" date="2015" name="Nature">
        <title>Complex archaea that bridge the gap between prokaryotes and eukaryotes.</title>
        <authorList>
            <person name="Spang A."/>
            <person name="Saw J.H."/>
            <person name="Jorgensen S.L."/>
            <person name="Zaremba-Niedzwiedzka K."/>
            <person name="Martijn J."/>
            <person name="Lind A.E."/>
            <person name="van Eijk R."/>
            <person name="Schleper C."/>
            <person name="Guy L."/>
            <person name="Ettema T.J."/>
        </authorList>
    </citation>
    <scope>NUCLEOTIDE SEQUENCE</scope>
</reference>
<dbReference type="InterPro" id="IPR029055">
    <property type="entry name" value="Ntn_hydrolases_N"/>
</dbReference>
<dbReference type="InterPro" id="IPR017932">
    <property type="entry name" value="GATase_2_dom"/>
</dbReference>
<dbReference type="FunFam" id="3.20.20.70:FF:000031">
    <property type="entry name" value="Glutamate synthase 1 [NADH]"/>
    <property type="match status" value="1"/>
</dbReference>
<evidence type="ECO:0000256" key="13">
    <source>
        <dbReference type="ARBA" id="ARBA00023014"/>
    </source>
</evidence>
<dbReference type="GO" id="GO:0051538">
    <property type="term" value="F:3 iron, 4 sulfur cluster binding"/>
    <property type="evidence" value="ECO:0007669"/>
    <property type="project" value="UniProtKB-KW"/>
</dbReference>
<comment type="pathway">
    <text evidence="16">Amino-acid biosynthesis.</text>
</comment>
<evidence type="ECO:0000256" key="15">
    <source>
        <dbReference type="ARBA" id="ARBA00023291"/>
    </source>
</evidence>
<name>A0A0F9VL04_9ZZZZ</name>
<dbReference type="GO" id="GO:0019676">
    <property type="term" value="P:ammonia assimilation cycle"/>
    <property type="evidence" value="ECO:0007669"/>
    <property type="project" value="TreeGrafter"/>
</dbReference>
<evidence type="ECO:0000256" key="8">
    <source>
        <dbReference type="ARBA" id="ARBA00022723"/>
    </source>
</evidence>
<comment type="cofactor">
    <cofactor evidence="3">
        <name>FAD</name>
        <dbReference type="ChEBI" id="CHEBI:57692"/>
    </cofactor>
</comment>
<evidence type="ECO:0000256" key="14">
    <source>
        <dbReference type="ARBA" id="ARBA00023164"/>
    </source>
</evidence>